<dbReference type="InterPro" id="IPR035966">
    <property type="entry name" value="PKF_sf"/>
</dbReference>
<organism evidence="12 13">
    <name type="scientific">Allorhodopirellula heiligendammensis</name>
    <dbReference type="NCBI Taxonomy" id="2714739"/>
    <lineage>
        <taxon>Bacteria</taxon>
        <taxon>Pseudomonadati</taxon>
        <taxon>Planctomycetota</taxon>
        <taxon>Planctomycetia</taxon>
        <taxon>Pirellulales</taxon>
        <taxon>Pirellulaceae</taxon>
        <taxon>Allorhodopirellula</taxon>
    </lineage>
</organism>
<dbReference type="Gene3D" id="3.40.50.460">
    <property type="entry name" value="Phosphofructokinase domain"/>
    <property type="match status" value="1"/>
</dbReference>
<dbReference type="GO" id="GO:0006002">
    <property type="term" value="P:fructose 6-phosphate metabolic process"/>
    <property type="evidence" value="ECO:0007669"/>
    <property type="project" value="InterPro"/>
</dbReference>
<comment type="caution">
    <text evidence="12">The sequence shown here is derived from an EMBL/GenBank/DDBJ whole genome shotgun (WGS) entry which is preliminary data.</text>
</comment>
<keyword evidence="13" id="KW-1185">Reference proteome</keyword>
<evidence type="ECO:0000313" key="13">
    <source>
        <dbReference type="Proteomes" id="UP000319908"/>
    </source>
</evidence>
<accession>A0A5C6C2X2</accession>
<name>A0A5C6C2X2_9BACT</name>
<feature type="domain" description="Phosphofructokinase" evidence="11">
    <location>
        <begin position="30"/>
        <end position="387"/>
    </location>
</feature>
<dbReference type="EMBL" id="SJPU01000001">
    <property type="protein sequence ID" value="TWU18833.1"/>
    <property type="molecule type" value="Genomic_DNA"/>
</dbReference>
<keyword evidence="7" id="KW-0460">Magnesium</keyword>
<evidence type="ECO:0000256" key="10">
    <source>
        <dbReference type="ARBA" id="ARBA00048072"/>
    </source>
</evidence>
<evidence type="ECO:0000256" key="6">
    <source>
        <dbReference type="ARBA" id="ARBA00022777"/>
    </source>
</evidence>
<keyword evidence="5" id="KW-0479">Metal-binding</keyword>
<evidence type="ECO:0000256" key="8">
    <source>
        <dbReference type="ARBA" id="ARBA00023152"/>
    </source>
</evidence>
<dbReference type="GO" id="GO:0047334">
    <property type="term" value="F:diphosphate-fructose-6-phosphate 1-phosphotransferase activity"/>
    <property type="evidence" value="ECO:0007669"/>
    <property type="project" value="UniProtKB-EC"/>
</dbReference>
<dbReference type="Gene3D" id="3.40.50.450">
    <property type="match status" value="1"/>
</dbReference>
<evidence type="ECO:0000259" key="11">
    <source>
        <dbReference type="Pfam" id="PF00365"/>
    </source>
</evidence>
<dbReference type="EC" id="2.7.1.90" evidence="12"/>
<protein>
    <submittedName>
        <fullName evidence="12">Pyrophosphate--fructose 6-phosphate 1-phosphotransferase</fullName>
        <ecNumber evidence="12">2.7.1.90</ecNumber>
    </submittedName>
</protein>
<dbReference type="PANTHER" id="PTHR43650">
    <property type="entry name" value="PYROPHOSPHATE--FRUCTOSE 6-PHOSPHATE 1-PHOSPHOTRANSFERASE"/>
    <property type="match status" value="1"/>
</dbReference>
<evidence type="ECO:0000256" key="2">
    <source>
        <dbReference type="ARBA" id="ARBA00003138"/>
    </source>
</evidence>
<keyword evidence="8" id="KW-0324">Glycolysis</keyword>
<proteinExistence type="inferred from homology"/>
<dbReference type="GO" id="GO:0046872">
    <property type="term" value="F:metal ion binding"/>
    <property type="evidence" value="ECO:0007669"/>
    <property type="project" value="UniProtKB-KW"/>
</dbReference>
<evidence type="ECO:0000256" key="3">
    <source>
        <dbReference type="ARBA" id="ARBA00022490"/>
    </source>
</evidence>
<comment type="function">
    <text evidence="2">Catalyzes the phosphorylation of D-fructose 6-phosphate, the first committing step of glycolysis. Uses inorganic phosphate (PPi) as phosphoryl donor instead of ATP like common ATP-dependent phosphofructokinases (ATP-PFKs), which renders the reaction reversible, and can thus function both in glycolysis and gluconeogenesis. Consistently, PPi-PFK can replace the enzymes of both the forward (ATP-PFK) and reverse (fructose-bisphosphatase (FBPase)) reactions.</text>
</comment>
<evidence type="ECO:0000256" key="5">
    <source>
        <dbReference type="ARBA" id="ARBA00022723"/>
    </source>
</evidence>
<dbReference type="AlphaFoldDB" id="A0A5C6C2X2"/>
<keyword evidence="3" id="KW-0963">Cytoplasm</keyword>
<comment type="catalytic activity">
    <reaction evidence="10">
        <text>beta-D-fructose 6-phosphate + diphosphate = beta-D-fructose 1,6-bisphosphate + phosphate + H(+)</text>
        <dbReference type="Rhea" id="RHEA:13613"/>
        <dbReference type="ChEBI" id="CHEBI:15378"/>
        <dbReference type="ChEBI" id="CHEBI:32966"/>
        <dbReference type="ChEBI" id="CHEBI:33019"/>
        <dbReference type="ChEBI" id="CHEBI:43474"/>
        <dbReference type="ChEBI" id="CHEBI:57634"/>
        <dbReference type="EC" id="2.7.1.90"/>
    </reaction>
</comment>
<comment type="similarity">
    <text evidence="9">Belongs to the phosphofructokinase type A (PFKA) family.</text>
</comment>
<evidence type="ECO:0000256" key="4">
    <source>
        <dbReference type="ARBA" id="ARBA00022679"/>
    </source>
</evidence>
<dbReference type="Proteomes" id="UP000319908">
    <property type="component" value="Unassembled WGS sequence"/>
</dbReference>
<gene>
    <name evidence="12" type="primary">pfp_2</name>
    <name evidence="12" type="ORF">Poly21_09990</name>
</gene>
<dbReference type="GO" id="GO:0003872">
    <property type="term" value="F:6-phosphofructokinase activity"/>
    <property type="evidence" value="ECO:0007669"/>
    <property type="project" value="InterPro"/>
</dbReference>
<keyword evidence="6" id="KW-0418">Kinase</keyword>
<evidence type="ECO:0000256" key="7">
    <source>
        <dbReference type="ARBA" id="ARBA00022842"/>
    </source>
</evidence>
<evidence type="ECO:0000313" key="12">
    <source>
        <dbReference type="EMBL" id="TWU18833.1"/>
    </source>
</evidence>
<dbReference type="PRINTS" id="PR00476">
    <property type="entry name" value="PHFRCTKINASE"/>
</dbReference>
<sequence>MRHRSPQSFSPNHKRDAVPELAHHNLDIKRVAILFAGGPAPAANAVISTAAFSFLEEGAQVFGIKHGYSRLAEYTAAGPLCEGEDYIRFSHDTLINARSSRGIMIGTARTNPGKHVSSPEHLKDPELVAPLRRVYEGLCSLEIDALISIGGDDTLKTANKLKMFQDNLPGDARRFPVVHLPKTIDNDYSGIDFTFGFFTAVETLAEEIRNLNFDAAAGRAYFLCEAMGRSAGWLAYGAAIAGEASMVLSVEDITGALADEEVVNAETGATRKVMALERVIDRMVDMMLARERDGRPYGTIVIAEGMAEFLPAKYLEGVSRDDHGHINISSINLSALISRLIGERYTERTGKYRKVNGLQMGYEARCAPPQAYDVLLGSQLGVGAYRALVEEKLNGVMVSVAGQFDLHFVPFDDLVDPQTLVTKVRFIEQNSDFHRLARFLETCVDN</sequence>
<keyword evidence="4 12" id="KW-0808">Transferase</keyword>
<evidence type="ECO:0000256" key="9">
    <source>
        <dbReference type="ARBA" id="ARBA00038478"/>
    </source>
</evidence>
<dbReference type="Pfam" id="PF00365">
    <property type="entry name" value="PFK"/>
    <property type="match status" value="1"/>
</dbReference>
<dbReference type="SUPFAM" id="SSF53784">
    <property type="entry name" value="Phosphofructokinase"/>
    <property type="match status" value="1"/>
</dbReference>
<dbReference type="PANTHER" id="PTHR43650:SF1">
    <property type="entry name" value="PYROPHOSPHATE--FRUCTOSE 6-PHOSPHATE 1-PHOSPHOTRANSFERASE SUBUNIT BETA 2"/>
    <property type="match status" value="1"/>
</dbReference>
<dbReference type="UniPathway" id="UPA00109">
    <property type="reaction ID" value="UER00182"/>
</dbReference>
<reference evidence="12 13" key="1">
    <citation type="journal article" date="2020" name="Antonie Van Leeuwenhoek">
        <title>Rhodopirellula heiligendammensis sp. nov., Rhodopirellula pilleata sp. nov., and Rhodopirellula solitaria sp. nov. isolated from natural or artificial marine surfaces in Northern Germany and California, USA, and emended description of the genus Rhodopirellula.</title>
        <authorList>
            <person name="Kallscheuer N."/>
            <person name="Wiegand S."/>
            <person name="Jogler M."/>
            <person name="Boedeker C."/>
            <person name="Peeters S.H."/>
            <person name="Rast P."/>
            <person name="Heuer A."/>
            <person name="Jetten M.S.M."/>
            <person name="Rohde M."/>
            <person name="Jogler C."/>
        </authorList>
    </citation>
    <scope>NUCLEOTIDE SEQUENCE [LARGE SCALE GENOMIC DNA]</scope>
    <source>
        <strain evidence="12 13">Poly21</strain>
    </source>
</reference>
<comment type="cofactor">
    <cofactor evidence="1">
        <name>Mg(2+)</name>
        <dbReference type="ChEBI" id="CHEBI:18420"/>
    </cofactor>
</comment>
<dbReference type="InterPro" id="IPR000023">
    <property type="entry name" value="Phosphofructokinase_dom"/>
</dbReference>
<dbReference type="GO" id="GO:0009749">
    <property type="term" value="P:response to glucose"/>
    <property type="evidence" value="ECO:0007669"/>
    <property type="project" value="TreeGrafter"/>
</dbReference>
<dbReference type="GO" id="GO:0005829">
    <property type="term" value="C:cytosol"/>
    <property type="evidence" value="ECO:0007669"/>
    <property type="project" value="TreeGrafter"/>
</dbReference>
<dbReference type="InterPro" id="IPR022953">
    <property type="entry name" value="ATP_PFK"/>
</dbReference>
<evidence type="ECO:0000256" key="1">
    <source>
        <dbReference type="ARBA" id="ARBA00001946"/>
    </source>
</evidence>